<evidence type="ECO:0000313" key="3">
    <source>
        <dbReference type="EMBL" id="SEK98763.1"/>
    </source>
</evidence>
<protein>
    <submittedName>
        <fullName evidence="3">Regulator of protease activity HflC, stomatin/prohibitin superfamily</fullName>
    </submittedName>
</protein>
<accession>A0A1H7LIL8</accession>
<gene>
    <name evidence="3" type="ORF">SAMN04488505_1011270</name>
</gene>
<dbReference type="SUPFAM" id="SSF117892">
    <property type="entry name" value="Band 7/SPFH domain"/>
    <property type="match status" value="1"/>
</dbReference>
<dbReference type="RefSeq" id="WP_089907582.1">
    <property type="nucleotide sequence ID" value="NZ_FOBB01000001.1"/>
</dbReference>
<dbReference type="GO" id="GO:0006508">
    <property type="term" value="P:proteolysis"/>
    <property type="evidence" value="ECO:0007669"/>
    <property type="project" value="UniProtKB-KW"/>
</dbReference>
<dbReference type="Gene3D" id="3.30.479.30">
    <property type="entry name" value="Band 7 domain"/>
    <property type="match status" value="1"/>
</dbReference>
<name>A0A1H7LIL8_9BACT</name>
<feature type="domain" description="Band 7" evidence="2">
    <location>
        <begin position="20"/>
        <end position="185"/>
    </location>
</feature>
<keyword evidence="4" id="KW-1185">Reference proteome</keyword>
<evidence type="ECO:0000256" key="1">
    <source>
        <dbReference type="ARBA" id="ARBA00004167"/>
    </source>
</evidence>
<dbReference type="PANTHER" id="PTHR42911:SF2">
    <property type="entry name" value="PROHIBITIN FAMILY PROTEIN"/>
    <property type="match status" value="1"/>
</dbReference>
<sequence>MPSIVLSTIIVLLIFWVFFSSFVTVQQGTIAITTIFGKYSRIMRPGLNFKIPIIEKVFKRISIQNRSVELEFQAITIDQANVYFKAMLLYAVWNQEEETIKSVAFKFMDERSFMQALIRTIEGSIRGFVATKRQSEVLGLRREITENVKEQIDKTLEGWGYHLLDLQMNDITFDDAIMKSMAQVVASNNLKAAAENEGQALLITKTKAAEADGNAIKIAAEAERQAAQLRGQGVALFREEVAKGMTMAAKEMQQANLDTSVILFSMWTEAIKHFAENGRGNVIFLDGSSEGMDHTMQQMMGLNKLMEPQKK</sequence>
<dbReference type="SMART" id="SM00244">
    <property type="entry name" value="PHB"/>
    <property type="match status" value="1"/>
</dbReference>
<evidence type="ECO:0000313" key="4">
    <source>
        <dbReference type="Proteomes" id="UP000198984"/>
    </source>
</evidence>
<dbReference type="InterPro" id="IPR036013">
    <property type="entry name" value="Band_7/SPFH_dom_sf"/>
</dbReference>
<dbReference type="PANTHER" id="PTHR42911">
    <property type="entry name" value="MODULATOR OF FTSH PROTEASE HFLC"/>
    <property type="match status" value="1"/>
</dbReference>
<keyword evidence="3" id="KW-0378">Hydrolase</keyword>
<dbReference type="AlphaFoldDB" id="A0A1H7LIL8"/>
<reference evidence="3 4" key="1">
    <citation type="submission" date="2016-10" db="EMBL/GenBank/DDBJ databases">
        <authorList>
            <person name="de Groot N.N."/>
        </authorList>
    </citation>
    <scope>NUCLEOTIDE SEQUENCE [LARGE SCALE GENOMIC DNA]</scope>
    <source>
        <strain evidence="3 4">DSM 21039</strain>
    </source>
</reference>
<organism evidence="3 4">
    <name type="scientific">Chitinophaga rupis</name>
    <dbReference type="NCBI Taxonomy" id="573321"/>
    <lineage>
        <taxon>Bacteria</taxon>
        <taxon>Pseudomonadati</taxon>
        <taxon>Bacteroidota</taxon>
        <taxon>Chitinophagia</taxon>
        <taxon>Chitinophagales</taxon>
        <taxon>Chitinophagaceae</taxon>
        <taxon>Chitinophaga</taxon>
    </lineage>
</organism>
<comment type="subcellular location">
    <subcellularLocation>
        <location evidence="1">Membrane</location>
        <topology evidence="1">Single-pass membrane protein</topology>
    </subcellularLocation>
</comment>
<dbReference type="InterPro" id="IPR001107">
    <property type="entry name" value="Band_7"/>
</dbReference>
<dbReference type="EMBL" id="FOBB01000001">
    <property type="protein sequence ID" value="SEK98763.1"/>
    <property type="molecule type" value="Genomic_DNA"/>
</dbReference>
<dbReference type="Pfam" id="PF01145">
    <property type="entry name" value="Band_7"/>
    <property type="match status" value="1"/>
</dbReference>
<keyword evidence="3" id="KW-0645">Protease</keyword>
<evidence type="ECO:0000259" key="2">
    <source>
        <dbReference type="SMART" id="SM00244"/>
    </source>
</evidence>
<proteinExistence type="predicted"/>
<dbReference type="GO" id="GO:0016020">
    <property type="term" value="C:membrane"/>
    <property type="evidence" value="ECO:0007669"/>
    <property type="project" value="UniProtKB-SubCell"/>
</dbReference>
<dbReference type="STRING" id="573321.SAMN04488505_1011270"/>
<dbReference type="Proteomes" id="UP000198984">
    <property type="component" value="Unassembled WGS sequence"/>
</dbReference>
<dbReference type="OrthoDB" id="9809197at2"/>
<dbReference type="GO" id="GO:0008233">
    <property type="term" value="F:peptidase activity"/>
    <property type="evidence" value="ECO:0007669"/>
    <property type="project" value="UniProtKB-KW"/>
</dbReference>